<evidence type="ECO:0000313" key="2">
    <source>
        <dbReference type="Proteomes" id="UP001634747"/>
    </source>
</evidence>
<name>A0ABW9KNE5_9BACT</name>
<comment type="caution">
    <text evidence="1">The sequence shown here is derived from an EMBL/GenBank/DDBJ whole genome shotgun (WGS) entry which is preliminary data.</text>
</comment>
<keyword evidence="2" id="KW-1185">Reference proteome</keyword>
<dbReference type="Proteomes" id="UP001634747">
    <property type="component" value="Unassembled WGS sequence"/>
</dbReference>
<sequence>MNVPNADRLAVRWTIGSVRDRGFEMLRLSIHCATRLFGPEAEYLVCVNELTVEEARRRTGSVPDHVQWQAVTRADLAPQLATWLGNGEHGYIEGMGWKLAPLRTFPDRYELAIDNDVILWDLPAGMRQWLSEPASYLFAEDADRCFGAFDPQLDSAIKTLGVRGLNAGVRGLPPGIDLGQALTLALTQADSDARRLTCKPLDLSGEIEEQGLQAAAMARLPELHGGTLHLVRLAEVNLSSPFWPKTPNFGTCGAHFIGMNARHIPWDYFDRPADDWLAEHWARSRPTLYDRAELALPS</sequence>
<dbReference type="EMBL" id="JBJYXY010000001">
    <property type="protein sequence ID" value="MFN2977316.1"/>
    <property type="molecule type" value="Genomic_DNA"/>
</dbReference>
<gene>
    <name evidence="1" type="ORF">ACK2TP_16215</name>
</gene>
<accession>A0ABW9KNE5</accession>
<reference evidence="1 2" key="1">
    <citation type="submission" date="2024-12" db="EMBL/GenBank/DDBJ databases">
        <authorList>
            <person name="Lee Y."/>
        </authorList>
    </citation>
    <scope>NUCLEOTIDE SEQUENCE [LARGE SCALE GENOMIC DNA]</scope>
    <source>
        <strain evidence="1 2">03SUJ4</strain>
    </source>
</reference>
<evidence type="ECO:0000313" key="1">
    <source>
        <dbReference type="EMBL" id="MFN2977316.1"/>
    </source>
</evidence>
<dbReference type="RefSeq" id="WP_263414517.1">
    <property type="nucleotide sequence ID" value="NZ_BAABBH010000001.1"/>
</dbReference>
<proteinExistence type="predicted"/>
<organism evidence="1 2">
    <name type="scientific">Terriglobus aquaticus</name>
    <dbReference type="NCBI Taxonomy" id="940139"/>
    <lineage>
        <taxon>Bacteria</taxon>
        <taxon>Pseudomonadati</taxon>
        <taxon>Acidobacteriota</taxon>
        <taxon>Terriglobia</taxon>
        <taxon>Terriglobales</taxon>
        <taxon>Acidobacteriaceae</taxon>
        <taxon>Terriglobus</taxon>
    </lineage>
</organism>
<protein>
    <submittedName>
        <fullName evidence="1">Uncharacterized protein</fullName>
    </submittedName>
</protein>